<proteinExistence type="predicted"/>
<organism evidence="1 2">
    <name type="scientific">Panagrolaimus sp. ES5</name>
    <dbReference type="NCBI Taxonomy" id="591445"/>
    <lineage>
        <taxon>Eukaryota</taxon>
        <taxon>Metazoa</taxon>
        <taxon>Ecdysozoa</taxon>
        <taxon>Nematoda</taxon>
        <taxon>Chromadorea</taxon>
        <taxon>Rhabditida</taxon>
        <taxon>Tylenchina</taxon>
        <taxon>Panagrolaimomorpha</taxon>
        <taxon>Panagrolaimoidea</taxon>
        <taxon>Panagrolaimidae</taxon>
        <taxon>Panagrolaimus</taxon>
    </lineage>
</organism>
<reference evidence="2" key="1">
    <citation type="submission" date="2022-11" db="UniProtKB">
        <authorList>
            <consortium name="WormBaseParasite"/>
        </authorList>
    </citation>
    <scope>IDENTIFICATION</scope>
</reference>
<dbReference type="Proteomes" id="UP000887579">
    <property type="component" value="Unplaced"/>
</dbReference>
<dbReference type="WBParaSite" id="ES5_v2.g7408.t1">
    <property type="protein sequence ID" value="ES5_v2.g7408.t1"/>
    <property type="gene ID" value="ES5_v2.g7408"/>
</dbReference>
<evidence type="ECO:0000313" key="1">
    <source>
        <dbReference type="Proteomes" id="UP000887579"/>
    </source>
</evidence>
<name>A0AC34GS54_9BILA</name>
<evidence type="ECO:0000313" key="2">
    <source>
        <dbReference type="WBParaSite" id="ES5_v2.g7408.t1"/>
    </source>
</evidence>
<accession>A0AC34GS54</accession>
<sequence>MTDNVLIIGCGGREHALAWKISQSPSVGKVFTAPKNATEYSCGNEIPNLDDIEIIKKFCKNHSIKLVIIGPEKQICDGWTEALAEITKVFAPSQKASQIEASKSFAKDFMKAHKIPTADYQTFSYITDAEKFIQSSNFSTFVIKEDGLCAGKGVYIVNSKEEAHEKLYSLTVSPDTPVIIEEFLEGYEISALCFSDGKNIQLMPFSQDHKRAFEGDRGENTGGMGAIAPLFLSESVEKEVKEILQKTIDAMKKQGAEYKGVLYAGLMITKDGPKVLEYNCRFGDPETQVLLRLLNSDVYQICNACCDGTLNKLQIEWSNKCAIGFVIASNGYPGTFIKGADITDIPADTEDVVTFYAGVKKEDNGTLKNSGGRVLCVTSTGKSFYDAKTKALEVVEKINFSEKFYRRDIGRFVMSKRNPLSYESAGVNISEGNALVESIKSACKETLIPGTDQIGGFGALIDLKKAGFTDPLLVLGMDGVGTKLEIASEVKNFSSLGYDLVGMCVNDVLCHGAAPLAFLDYYVTGKLKRDEAAEVICGIAKACKEAGAALVGGETAEMPGVYGPNQWDLAGCCIGAKEREWPMIPEYDSIRVDDVIIGIASNGLHSNGFSLVRKIFKENAITYDKPTPWNANQTFGDELLKPTKLYVKPLLQLVTSQQIKALAHITGGGLTENVPRVLPQTLSAEIDCKKFNILDIFKWLQKAGDIQAKEMFRTFNCGIGMVAVVDPSKSSHVLAEIETAGIHAYEIGKICKKLENGDSIKLQHADDVFDFGDAGVVQQKRANVAIFISGTGSNMINLINQASNPSSHCNIRLVICNKPEAQGLEKARERGIEAICIPHGEDRHVFEDKIHQELIKRDIDFICLAGFMRILTEEFTQKWANRIINIHPSLLPSFKGAHAVKLALEAGVKITGCTAHFVSEEVDAGKIIAQEVVAVDDGDDEKTLHKKIQEKEHAMFPKVMEIVAKSIFAKFDEKKVMSFSAKPIVIDGKGHLLGRLASVVAKQLLQGQKIVIVRCEEINISGNFHRSKLKYLSFLRKRCNVKPTRGPFHFRAPHKIFWRTVRGMLPHKTARGSTALKRLRMYDGIPTPYDKSARFCQPNCMRHIALKPRRKFCTVGRLAHEVGWQYQGIVAKLEAKRKVKGAAHFEKKKSATKVEAKAKINVAKKIEAYDKILASYGY</sequence>
<protein>
    <submittedName>
        <fullName evidence="2">Uncharacterized protein</fullName>
    </submittedName>
</protein>